<evidence type="ECO:0000313" key="3">
    <source>
        <dbReference type="Proteomes" id="UP001163846"/>
    </source>
</evidence>
<evidence type="ECO:0000259" key="1">
    <source>
        <dbReference type="Pfam" id="PF24764"/>
    </source>
</evidence>
<dbReference type="EMBL" id="MU806175">
    <property type="protein sequence ID" value="KAJ3838573.1"/>
    <property type="molecule type" value="Genomic_DNA"/>
</dbReference>
<sequence length="225" mass="26719">MWGASTRNTRIERLWPEVGSQFARQWRAFFLRLERLHGLKREDPHHIWLLHLLFLPLINEDCQKFINTWNNHPISGRGHYQTPNDIRFFGELKHGRYDPPSPPVTNPLDQQATIRQIQHEQSAHYRHEPVATPKHRSPFLGKPDQLRLFCEAIEAFDNTNVIPVGYYLRNEEWENGEYPTFEIIPSGKRATKELRIDLPHAIWFPRAIQWGQYLHIMNYLSLSDI</sequence>
<organism evidence="2 3">
    <name type="scientific">Lentinula raphanica</name>
    <dbReference type="NCBI Taxonomy" id="153919"/>
    <lineage>
        <taxon>Eukaryota</taxon>
        <taxon>Fungi</taxon>
        <taxon>Dikarya</taxon>
        <taxon>Basidiomycota</taxon>
        <taxon>Agaricomycotina</taxon>
        <taxon>Agaricomycetes</taxon>
        <taxon>Agaricomycetidae</taxon>
        <taxon>Agaricales</taxon>
        <taxon>Marasmiineae</taxon>
        <taxon>Omphalotaceae</taxon>
        <taxon>Lentinula</taxon>
    </lineage>
</organism>
<gene>
    <name evidence="2" type="ORF">F5878DRAFT_537229</name>
</gene>
<comment type="caution">
    <text evidence="2">The sequence shown here is derived from an EMBL/GenBank/DDBJ whole genome shotgun (WGS) entry which is preliminary data.</text>
</comment>
<reference evidence="2" key="1">
    <citation type="submission" date="2022-08" db="EMBL/GenBank/DDBJ databases">
        <authorList>
            <consortium name="DOE Joint Genome Institute"/>
            <person name="Min B."/>
            <person name="Riley R."/>
            <person name="Sierra-Patev S."/>
            <person name="Naranjo-Ortiz M."/>
            <person name="Looney B."/>
            <person name="Konkel Z."/>
            <person name="Slot J.C."/>
            <person name="Sakamoto Y."/>
            <person name="Steenwyk J.L."/>
            <person name="Rokas A."/>
            <person name="Carro J."/>
            <person name="Camarero S."/>
            <person name="Ferreira P."/>
            <person name="Molpeceres G."/>
            <person name="Ruiz-Duenas F.J."/>
            <person name="Serrano A."/>
            <person name="Henrissat B."/>
            <person name="Drula E."/>
            <person name="Hughes K.W."/>
            <person name="Mata J.L."/>
            <person name="Ishikawa N.K."/>
            <person name="Vargas-Isla R."/>
            <person name="Ushijima S."/>
            <person name="Smith C.A."/>
            <person name="Ahrendt S."/>
            <person name="Andreopoulos W."/>
            <person name="He G."/>
            <person name="Labutti K."/>
            <person name="Lipzen A."/>
            <person name="Ng V."/>
            <person name="Sandor L."/>
            <person name="Barry K."/>
            <person name="Martinez A.T."/>
            <person name="Xiao Y."/>
            <person name="Gibbons J.G."/>
            <person name="Terashima K."/>
            <person name="Hibbett D.S."/>
            <person name="Grigoriev I.V."/>
        </authorList>
    </citation>
    <scope>NUCLEOTIDE SEQUENCE</scope>
    <source>
        <strain evidence="2">TFB9207</strain>
    </source>
</reference>
<dbReference type="Proteomes" id="UP001163846">
    <property type="component" value="Unassembled WGS sequence"/>
</dbReference>
<proteinExistence type="predicted"/>
<dbReference type="AlphaFoldDB" id="A0AA38P9I8"/>
<keyword evidence="3" id="KW-1185">Reference proteome</keyword>
<protein>
    <recommendedName>
        <fullName evidence="1">Integrase core domain-containing protein</fullName>
    </recommendedName>
</protein>
<evidence type="ECO:0000313" key="2">
    <source>
        <dbReference type="EMBL" id="KAJ3838573.1"/>
    </source>
</evidence>
<accession>A0AA38P9I8</accession>
<dbReference type="InterPro" id="IPR058913">
    <property type="entry name" value="Integrase_dom_put"/>
</dbReference>
<name>A0AA38P9I8_9AGAR</name>
<dbReference type="Pfam" id="PF24764">
    <property type="entry name" value="rva_4"/>
    <property type="match status" value="1"/>
</dbReference>
<feature type="domain" description="Integrase core" evidence="1">
    <location>
        <begin position="2"/>
        <end position="93"/>
    </location>
</feature>